<dbReference type="InterPro" id="IPR000719">
    <property type="entry name" value="Prot_kinase_dom"/>
</dbReference>
<accession>A0ABR2KP74</accession>
<dbReference type="Proteomes" id="UP001470230">
    <property type="component" value="Unassembled WGS sequence"/>
</dbReference>
<name>A0ABR2KP74_9EUKA</name>
<dbReference type="InterPro" id="IPR011009">
    <property type="entry name" value="Kinase-like_dom_sf"/>
</dbReference>
<evidence type="ECO:0000256" key="1">
    <source>
        <dbReference type="ARBA" id="ARBA00038101"/>
    </source>
</evidence>
<evidence type="ECO:0000313" key="5">
    <source>
        <dbReference type="Proteomes" id="UP001470230"/>
    </source>
</evidence>
<reference evidence="4 5" key="1">
    <citation type="submission" date="2024-04" db="EMBL/GenBank/DDBJ databases">
        <title>Tritrichomonas musculus Genome.</title>
        <authorList>
            <person name="Alves-Ferreira E."/>
            <person name="Grigg M."/>
            <person name="Lorenzi H."/>
            <person name="Galac M."/>
        </authorList>
    </citation>
    <scope>NUCLEOTIDE SEQUENCE [LARGE SCALE GENOMIC DNA]</scope>
    <source>
        <strain evidence="4 5">EAF2021</strain>
    </source>
</reference>
<comment type="similarity">
    <text evidence="1">Belongs to the sel-1 family.</text>
</comment>
<dbReference type="SUPFAM" id="SSF81901">
    <property type="entry name" value="HCP-like"/>
    <property type="match status" value="5"/>
</dbReference>
<dbReference type="Gene3D" id="1.25.40.10">
    <property type="entry name" value="Tetratricopeptide repeat domain"/>
    <property type="match status" value="4"/>
</dbReference>
<feature type="coiled-coil region" evidence="2">
    <location>
        <begin position="1160"/>
        <end position="1187"/>
    </location>
</feature>
<dbReference type="PANTHER" id="PTHR11102">
    <property type="entry name" value="SEL-1-LIKE PROTEIN"/>
    <property type="match status" value="1"/>
</dbReference>
<dbReference type="Pfam" id="PF00069">
    <property type="entry name" value="Pkinase"/>
    <property type="match status" value="1"/>
</dbReference>
<dbReference type="InterPro" id="IPR006597">
    <property type="entry name" value="Sel1-like"/>
</dbReference>
<dbReference type="CDD" id="cd00180">
    <property type="entry name" value="PKc"/>
    <property type="match status" value="1"/>
</dbReference>
<dbReference type="PANTHER" id="PTHR11102:SF160">
    <property type="entry name" value="ERAD-ASSOCIATED E3 UBIQUITIN-PROTEIN LIGASE COMPONENT HRD3"/>
    <property type="match status" value="1"/>
</dbReference>
<comment type="caution">
    <text evidence="4">The sequence shown here is derived from an EMBL/GenBank/DDBJ whole genome shotgun (WGS) entry which is preliminary data.</text>
</comment>
<dbReference type="PROSITE" id="PS50011">
    <property type="entry name" value="PROTEIN_KINASE_DOM"/>
    <property type="match status" value="1"/>
</dbReference>
<evidence type="ECO:0000313" key="4">
    <source>
        <dbReference type="EMBL" id="KAK8892232.1"/>
    </source>
</evidence>
<dbReference type="InterPro" id="IPR011990">
    <property type="entry name" value="TPR-like_helical_dom_sf"/>
</dbReference>
<evidence type="ECO:0000259" key="3">
    <source>
        <dbReference type="PROSITE" id="PS50011"/>
    </source>
</evidence>
<dbReference type="EMBL" id="JAPFFF010000004">
    <property type="protein sequence ID" value="KAK8892232.1"/>
    <property type="molecule type" value="Genomic_DNA"/>
</dbReference>
<feature type="domain" description="Protein kinase" evidence="3">
    <location>
        <begin position="194"/>
        <end position="432"/>
    </location>
</feature>
<dbReference type="Pfam" id="PF08238">
    <property type="entry name" value="Sel1"/>
    <property type="match status" value="19"/>
</dbReference>
<dbReference type="Gene3D" id="1.10.510.10">
    <property type="entry name" value="Transferase(Phosphotransferase) domain 1"/>
    <property type="match status" value="1"/>
</dbReference>
<dbReference type="InterPro" id="IPR008271">
    <property type="entry name" value="Ser/Thr_kinase_AS"/>
</dbReference>
<dbReference type="InterPro" id="IPR050767">
    <property type="entry name" value="Sel1_AlgK"/>
</dbReference>
<gene>
    <name evidence="4" type="ORF">M9Y10_029455</name>
</gene>
<dbReference type="SUPFAM" id="SSF56112">
    <property type="entry name" value="Protein kinase-like (PK-like)"/>
    <property type="match status" value="1"/>
</dbReference>
<evidence type="ECO:0000256" key="2">
    <source>
        <dbReference type="SAM" id="Coils"/>
    </source>
</evidence>
<keyword evidence="2" id="KW-0175">Coiled coil</keyword>
<keyword evidence="5" id="KW-1185">Reference proteome</keyword>
<proteinExistence type="inferred from homology"/>
<dbReference type="SMART" id="SM00220">
    <property type="entry name" value="S_TKc"/>
    <property type="match status" value="1"/>
</dbReference>
<dbReference type="SMART" id="SM00671">
    <property type="entry name" value="SEL1"/>
    <property type="match status" value="19"/>
</dbReference>
<dbReference type="PROSITE" id="PS00108">
    <property type="entry name" value="PROTEIN_KINASE_ST"/>
    <property type="match status" value="1"/>
</dbReference>
<sequence length="1218" mass="142693">MKSKDSNALNFFKDQEIIIKNKMLDTVIQNHYFIQISSKSDLSDHLYQNINESNFILINQYEEQNQKYTYIIIGFKRTIIVIEKSLLSILEPLFSTKTNLNICLLTEINDLNMNSNWNIIENNQFPEEETMKLSKKLILQNACSKEFKKLWECIKPCISGYLIRESYEKTKRNRIENFVMKKNSKVKTIKEDDIIELKRIASGSSAYTMLAYHIEKEELLVIKKQFNLSDEMKYLISREVNNYSKIHHPFIPRFIGTIESNYSIVMEYINGNTLEYIDKRQLSYNDKILIIFELMIVIEFLHRNHFIYRDLKPNNVMIDENKTAVLIDFDRMIQFKDRKYTYTNDFSSLFIAPEVNLENYSYECDIYSLGLIMFYIIESKNPTKENLNNYFELNEENYLKKIIKSCINTNPKERPIIIELLLEFYVENHEYIHLEKLLEIYRTKFKKYQKLQFLDVFQKNKIDSQYKLGTIYVYTNINKALYYLALAANQNNCESQFTLGFIYSQNTIVSRDINKSIKYFTLAANQKHCLAQFYLGMNYAKEDNSTTDHEKAIYYLTLSAEQNYSEAQFVLGKNYSQGTITALDANKAIHYFTLAANQNHSEAQFSLGLIYIQEKLVPIDIEKSIYYLSLAANQNHSKAQECLGSIYTMGKYLPRDMEKGIHFFTLAANQNSVEAQFNLGYIYLQGEYVPRDIKKGIHYYSLAANQNHSSAQFNLALFYLQEDQRDINKAIHYFLLAANQNNSAALFHLGVIYERNEFVPRDIDRALHYYSLAANLNNIDAQLALGSIYEEGQLVKRNIDKSIQYYLLAVNQNNSYALYKLGLIYERGEYIEHDINKAIHYYSLAADLNNIDAQLALGSIYERGEYVALDIDKAIQYYLLAANQNNSHAQFKLGFIYYNSRYAHVDINKAIHYFSLASNQDDSNADYNLGSIYYEGKVVKRDIQKAISYFTSAATRKMSEAQFLLGHIYLAGIYVPFDHKKVIHYFTCSANQNNKRAQFHLSILYLFGILIKQDINKGVFYMISSAKNKFIIAQFISGYFYQVGLYIKKDIKEAIHYYKEASCFNLNFAKNNLGIIYKNGYEDIINKNIGLAIEYFKEAIRQKNDHVAMYNLAHLYIYEEPIKKSIEKSIKLLIKSSNKDYYPSKMLLCLVSIIQFGCDINDILEELKNYESMSTKLLNEIIQLIQQKNLEDITVFEKYFDLFRNIEYLYNIPFGRMP</sequence>
<organism evidence="4 5">
    <name type="scientific">Tritrichomonas musculus</name>
    <dbReference type="NCBI Taxonomy" id="1915356"/>
    <lineage>
        <taxon>Eukaryota</taxon>
        <taxon>Metamonada</taxon>
        <taxon>Parabasalia</taxon>
        <taxon>Tritrichomonadida</taxon>
        <taxon>Tritrichomonadidae</taxon>
        <taxon>Tritrichomonas</taxon>
    </lineage>
</organism>
<protein>
    <recommendedName>
        <fullName evidence="3">Protein kinase domain-containing protein</fullName>
    </recommendedName>
</protein>